<dbReference type="Proteomes" id="UP000215902">
    <property type="component" value="Unassembled WGS sequence"/>
</dbReference>
<keyword evidence="4" id="KW-1185">Reference proteome</keyword>
<dbReference type="PROSITE" id="PS51465">
    <property type="entry name" value="KAZAL_2"/>
    <property type="match status" value="1"/>
</dbReference>
<evidence type="ECO:0000259" key="2">
    <source>
        <dbReference type="PROSITE" id="PS51465"/>
    </source>
</evidence>
<organism evidence="3 4">
    <name type="scientific">Macrostomum lignano</name>
    <dbReference type="NCBI Taxonomy" id="282301"/>
    <lineage>
        <taxon>Eukaryota</taxon>
        <taxon>Metazoa</taxon>
        <taxon>Spiralia</taxon>
        <taxon>Lophotrochozoa</taxon>
        <taxon>Platyhelminthes</taxon>
        <taxon>Rhabditophora</taxon>
        <taxon>Macrostomorpha</taxon>
        <taxon>Macrostomida</taxon>
        <taxon>Macrostomidae</taxon>
        <taxon>Macrostomum</taxon>
    </lineage>
</organism>
<proteinExistence type="predicted"/>
<reference evidence="3 4" key="1">
    <citation type="submission" date="2017-06" db="EMBL/GenBank/DDBJ databases">
        <title>A platform for efficient transgenesis in Macrostomum lignano, a flatworm model organism for stem cell research.</title>
        <authorList>
            <person name="Berezikov E."/>
        </authorList>
    </citation>
    <scope>NUCLEOTIDE SEQUENCE [LARGE SCALE GENOMIC DNA]</scope>
    <source>
        <strain evidence="3">DV1</strain>
        <tissue evidence="3">Whole organism</tissue>
    </source>
</reference>
<dbReference type="EMBL" id="NIVC01004007">
    <property type="protein sequence ID" value="PAA48962.1"/>
    <property type="molecule type" value="Genomic_DNA"/>
</dbReference>
<evidence type="ECO:0000256" key="1">
    <source>
        <dbReference type="SAM" id="SignalP"/>
    </source>
</evidence>
<keyword evidence="1" id="KW-0732">Signal</keyword>
<feature type="chain" id="PRO_5012266857" description="Kazal-like domain-containing protein" evidence="1">
    <location>
        <begin position="25"/>
        <end position="180"/>
    </location>
</feature>
<protein>
    <recommendedName>
        <fullName evidence="2">Kazal-like domain-containing protein</fullName>
    </recommendedName>
</protein>
<gene>
    <name evidence="3" type="ORF">BOX15_Mlig030744g1</name>
</gene>
<dbReference type="AlphaFoldDB" id="A0A267DK94"/>
<sequence>MRSSSALSLAVVLLAAAASHLANGQVSCSQCASAGYQPVCANGQTYANSCYAQCNGYNSFTYGFCGTTSGGTRSGSYPNYWSRSRYNYNIYNNRNPYNYRNNYRNYRNYYRNYRSNYRNYNQYRYNYNNYNNRNAGGNCNCPSNYDPVCAYASGSSARNTYLNSCIASCLGARVINRGFC</sequence>
<feature type="domain" description="Kazal-like" evidence="2">
    <location>
        <begin position="133"/>
        <end position="180"/>
    </location>
</feature>
<name>A0A267DK94_9PLAT</name>
<feature type="signal peptide" evidence="1">
    <location>
        <begin position="1"/>
        <end position="24"/>
    </location>
</feature>
<accession>A0A267DK94</accession>
<dbReference type="InterPro" id="IPR002350">
    <property type="entry name" value="Kazal_dom"/>
</dbReference>
<evidence type="ECO:0000313" key="4">
    <source>
        <dbReference type="Proteomes" id="UP000215902"/>
    </source>
</evidence>
<comment type="caution">
    <text evidence="3">The sequence shown here is derived from an EMBL/GenBank/DDBJ whole genome shotgun (WGS) entry which is preliminary data.</text>
</comment>
<dbReference type="Gene3D" id="3.30.60.30">
    <property type="match status" value="1"/>
</dbReference>
<evidence type="ECO:0000313" key="3">
    <source>
        <dbReference type="EMBL" id="PAA48962.1"/>
    </source>
</evidence>